<name>A0A2X2VZ68_CLOCO</name>
<keyword evidence="6 7" id="KW-0472">Membrane</keyword>
<evidence type="ECO:0000256" key="1">
    <source>
        <dbReference type="ARBA" id="ARBA00004651"/>
    </source>
</evidence>
<evidence type="ECO:0000259" key="8">
    <source>
        <dbReference type="Pfam" id="PF00924"/>
    </source>
</evidence>
<dbReference type="Gene3D" id="2.30.30.60">
    <property type="match status" value="1"/>
</dbReference>
<evidence type="ECO:0000256" key="7">
    <source>
        <dbReference type="SAM" id="Phobius"/>
    </source>
</evidence>
<dbReference type="InterPro" id="IPR045276">
    <property type="entry name" value="YbiO_bact"/>
</dbReference>
<accession>A0A2X2VZ68</accession>
<evidence type="ECO:0000256" key="5">
    <source>
        <dbReference type="ARBA" id="ARBA00022989"/>
    </source>
</evidence>
<dbReference type="InterPro" id="IPR023408">
    <property type="entry name" value="MscS_beta-dom_sf"/>
</dbReference>
<dbReference type="InterPro" id="IPR049278">
    <property type="entry name" value="MS_channel_C"/>
</dbReference>
<comment type="subcellular location">
    <subcellularLocation>
        <location evidence="1">Cell membrane</location>
        <topology evidence="1">Multi-pass membrane protein</topology>
    </subcellularLocation>
</comment>
<dbReference type="PANTHER" id="PTHR30460">
    <property type="entry name" value="MODERATE CONDUCTANCE MECHANOSENSITIVE CHANNEL YBIO"/>
    <property type="match status" value="1"/>
</dbReference>
<evidence type="ECO:0000313" key="10">
    <source>
        <dbReference type="EMBL" id="SQB34396.1"/>
    </source>
</evidence>
<evidence type="ECO:0000259" key="9">
    <source>
        <dbReference type="Pfam" id="PF21082"/>
    </source>
</evidence>
<dbReference type="SUPFAM" id="SSF82861">
    <property type="entry name" value="Mechanosensitive channel protein MscS (YggB), transmembrane region"/>
    <property type="match status" value="1"/>
</dbReference>
<protein>
    <submittedName>
        <fullName evidence="10">AefA protein</fullName>
    </submittedName>
</protein>
<dbReference type="FunFam" id="2.30.30.60:FF:000001">
    <property type="entry name" value="MscS Mechanosensitive ion channel"/>
    <property type="match status" value="1"/>
</dbReference>
<dbReference type="InterPro" id="IPR006685">
    <property type="entry name" value="MscS_channel_2nd"/>
</dbReference>
<dbReference type="Pfam" id="PF21082">
    <property type="entry name" value="MS_channel_3rd"/>
    <property type="match status" value="1"/>
</dbReference>
<dbReference type="Pfam" id="PF00924">
    <property type="entry name" value="MS_channel_2nd"/>
    <property type="match status" value="1"/>
</dbReference>
<dbReference type="InterPro" id="IPR010920">
    <property type="entry name" value="LSM_dom_sf"/>
</dbReference>
<comment type="similarity">
    <text evidence="2">Belongs to the MscS (TC 1.A.23) family.</text>
</comment>
<dbReference type="InterPro" id="IPR011066">
    <property type="entry name" value="MscS_channel_C_sf"/>
</dbReference>
<dbReference type="GO" id="GO:0008381">
    <property type="term" value="F:mechanosensitive monoatomic ion channel activity"/>
    <property type="evidence" value="ECO:0007669"/>
    <property type="project" value="InterPro"/>
</dbReference>
<dbReference type="PANTHER" id="PTHR30460:SF0">
    <property type="entry name" value="MODERATE CONDUCTANCE MECHANOSENSITIVE CHANNEL YBIO"/>
    <property type="match status" value="1"/>
</dbReference>
<dbReference type="EMBL" id="UAWC01000008">
    <property type="protein sequence ID" value="SQB34396.1"/>
    <property type="molecule type" value="Genomic_DNA"/>
</dbReference>
<keyword evidence="4 7" id="KW-0812">Transmembrane</keyword>
<dbReference type="Gene3D" id="3.30.70.100">
    <property type="match status" value="1"/>
</dbReference>
<dbReference type="Gene3D" id="1.10.287.1260">
    <property type="match status" value="1"/>
</dbReference>
<dbReference type="InterPro" id="IPR011014">
    <property type="entry name" value="MscS_channel_TM-2"/>
</dbReference>
<evidence type="ECO:0000256" key="6">
    <source>
        <dbReference type="ARBA" id="ARBA00023136"/>
    </source>
</evidence>
<dbReference type="GO" id="GO:0005886">
    <property type="term" value="C:plasma membrane"/>
    <property type="evidence" value="ECO:0007669"/>
    <property type="project" value="UniProtKB-SubCell"/>
</dbReference>
<gene>
    <name evidence="10" type="primary">aefA</name>
    <name evidence="10" type="ORF">NCTC13028_01307</name>
</gene>
<evidence type="ECO:0000256" key="4">
    <source>
        <dbReference type="ARBA" id="ARBA00022692"/>
    </source>
</evidence>
<feature type="domain" description="Mechanosensitive ion channel MscS" evidence="8">
    <location>
        <begin position="130"/>
        <end position="194"/>
    </location>
</feature>
<evidence type="ECO:0000256" key="3">
    <source>
        <dbReference type="ARBA" id="ARBA00022475"/>
    </source>
</evidence>
<organism evidence="10 11">
    <name type="scientific">Clostridium cochlearium</name>
    <dbReference type="NCBI Taxonomy" id="1494"/>
    <lineage>
        <taxon>Bacteria</taxon>
        <taxon>Bacillati</taxon>
        <taxon>Bacillota</taxon>
        <taxon>Clostridia</taxon>
        <taxon>Eubacteriales</taxon>
        <taxon>Clostridiaceae</taxon>
        <taxon>Clostridium</taxon>
    </lineage>
</organism>
<dbReference type="Proteomes" id="UP000250223">
    <property type="component" value="Unassembled WGS sequence"/>
</dbReference>
<reference evidence="10 11" key="1">
    <citation type="submission" date="2018-06" db="EMBL/GenBank/DDBJ databases">
        <authorList>
            <consortium name="Pathogen Informatics"/>
            <person name="Doyle S."/>
        </authorList>
    </citation>
    <scope>NUCLEOTIDE SEQUENCE [LARGE SCALE GENOMIC DNA]</scope>
    <source>
        <strain evidence="10 11">NCTC13028</strain>
    </source>
</reference>
<dbReference type="AlphaFoldDB" id="A0A2X2VZ68"/>
<sequence length="303" mass="34452">MCKEGVSNCMEDNITLDFNNFFKWIFKIIKKENLQDFVFMIIKIVIVLFIMFIIIKIGNKLIDKSVARQRKIKFSINDKKSKTIGAVLKSILKYSVYFLGIFTIAEMTFGIKGITLAGMGGVALGFGAQNLVKDVINGFFILFEDQYVVGDLITVNGKQGIVESIELRVTRIRDFNGDLYIIPNGSIGEVTNHSTGFSRALVEINISNDENIDRVNELLKKVCNEYKCKNESMIEGPDIVGITKLDEKSVTIRIVGKAKPLTHWNVEMELRKTINDLLDKEKIKRPYSKIKILKEDEVNLHNE</sequence>
<keyword evidence="5 7" id="KW-1133">Transmembrane helix</keyword>
<feature type="domain" description="Mechanosensitive ion channel MscS C-terminal" evidence="9">
    <location>
        <begin position="202"/>
        <end position="284"/>
    </location>
</feature>
<dbReference type="SUPFAM" id="SSF82689">
    <property type="entry name" value="Mechanosensitive channel protein MscS (YggB), C-terminal domain"/>
    <property type="match status" value="1"/>
</dbReference>
<keyword evidence="3" id="KW-1003">Cell membrane</keyword>
<evidence type="ECO:0000256" key="2">
    <source>
        <dbReference type="ARBA" id="ARBA00008017"/>
    </source>
</evidence>
<proteinExistence type="inferred from homology"/>
<dbReference type="SUPFAM" id="SSF50182">
    <property type="entry name" value="Sm-like ribonucleoproteins"/>
    <property type="match status" value="1"/>
</dbReference>
<evidence type="ECO:0000313" key="11">
    <source>
        <dbReference type="Proteomes" id="UP000250223"/>
    </source>
</evidence>
<feature type="transmembrane region" description="Helical" evidence="7">
    <location>
        <begin position="37"/>
        <end position="62"/>
    </location>
</feature>